<evidence type="ECO:0000259" key="2">
    <source>
        <dbReference type="Pfam" id="PF14303"/>
    </source>
</evidence>
<evidence type="ECO:0000313" key="5">
    <source>
        <dbReference type="Proteomes" id="UP000008810"/>
    </source>
</evidence>
<dbReference type="PANTHER" id="PTHR45125">
    <property type="entry name" value="F21J9.4-RELATED"/>
    <property type="match status" value="1"/>
</dbReference>
<feature type="compositionally biased region" description="Basic and acidic residues" evidence="1">
    <location>
        <begin position="214"/>
        <end position="229"/>
    </location>
</feature>
<feature type="compositionally biased region" description="Low complexity" evidence="1">
    <location>
        <begin position="9"/>
        <end position="20"/>
    </location>
</feature>
<dbReference type="EMBL" id="CM000881">
    <property type="protein sequence ID" value="KQK04360.1"/>
    <property type="molecule type" value="Genomic_DNA"/>
</dbReference>
<feature type="domain" description="No apical meristem-associated C-terminal" evidence="2">
    <location>
        <begin position="158"/>
        <end position="338"/>
    </location>
</feature>
<dbReference type="OrthoDB" id="674687at2759"/>
<feature type="region of interest" description="Disordered" evidence="1">
    <location>
        <begin position="210"/>
        <end position="229"/>
    </location>
</feature>
<gene>
    <name evidence="3" type="ORF">BRADI_2g13145v3</name>
</gene>
<name>A0A0Q3FY45_BRADI</name>
<organism evidence="3">
    <name type="scientific">Brachypodium distachyon</name>
    <name type="common">Purple false brome</name>
    <name type="synonym">Trachynia distachya</name>
    <dbReference type="NCBI Taxonomy" id="15368"/>
    <lineage>
        <taxon>Eukaryota</taxon>
        <taxon>Viridiplantae</taxon>
        <taxon>Streptophyta</taxon>
        <taxon>Embryophyta</taxon>
        <taxon>Tracheophyta</taxon>
        <taxon>Spermatophyta</taxon>
        <taxon>Magnoliopsida</taxon>
        <taxon>Liliopsida</taxon>
        <taxon>Poales</taxon>
        <taxon>Poaceae</taxon>
        <taxon>BOP clade</taxon>
        <taxon>Pooideae</taxon>
        <taxon>Stipodae</taxon>
        <taxon>Brachypodieae</taxon>
        <taxon>Brachypodium</taxon>
    </lineage>
</organism>
<evidence type="ECO:0000313" key="3">
    <source>
        <dbReference type="EMBL" id="KQK04360.1"/>
    </source>
</evidence>
<sequence>MDGAPRNSAPAAVHVDAAVARKIPNPESLKRKERCHRAAEAKKLQEDAAARALAAAKEEDAIAAEAAHNQTKSYKEDEDKLLCDAWLTIGQDPIAGAEQKGGAYWKRIHEYFHKYKNHIPYSFESDRNENSLTHRWQHILAECNKYTAVYDSVKNRPKFNLPHCWIKLHKAPKWIDLVASLKIQAKNAAQGKKRSNDGIPIDLEAGEISGGLGKRSDRPRGKKLSKDDLKREASTIALQESLKEMISAKEASSGKRGEIRELKKDEHFKSFMDTIQEKYRGDAAVATDLAATAKLDATSRAKEVELKMLMEENRIMSMDLSPLDDVARAWYIEKKKEIADRQT</sequence>
<dbReference type="Pfam" id="PF14303">
    <property type="entry name" value="NAM-associated"/>
    <property type="match status" value="1"/>
</dbReference>
<reference evidence="4" key="3">
    <citation type="submission" date="2018-08" db="UniProtKB">
        <authorList>
            <consortium name="EnsemblPlants"/>
        </authorList>
    </citation>
    <scope>IDENTIFICATION</scope>
    <source>
        <strain evidence="4">cv. Bd21</strain>
    </source>
</reference>
<proteinExistence type="predicted"/>
<dbReference type="STRING" id="15368.A0A0Q3FY45"/>
<reference evidence="3" key="2">
    <citation type="submission" date="2017-06" db="EMBL/GenBank/DDBJ databases">
        <title>WGS assembly of Brachypodium distachyon.</title>
        <authorList>
            <consortium name="The International Brachypodium Initiative"/>
            <person name="Lucas S."/>
            <person name="Harmon-Smith M."/>
            <person name="Lail K."/>
            <person name="Tice H."/>
            <person name="Grimwood J."/>
            <person name="Bruce D."/>
            <person name="Barry K."/>
            <person name="Shu S."/>
            <person name="Lindquist E."/>
            <person name="Wang M."/>
            <person name="Pitluck S."/>
            <person name="Vogel J.P."/>
            <person name="Garvin D.F."/>
            <person name="Mockler T.C."/>
            <person name="Schmutz J."/>
            <person name="Rokhsar D."/>
            <person name="Bevan M.W."/>
        </authorList>
    </citation>
    <scope>NUCLEOTIDE SEQUENCE</scope>
    <source>
        <strain evidence="3">Bd21</strain>
    </source>
</reference>
<dbReference type="Proteomes" id="UP000008810">
    <property type="component" value="Chromosome 2"/>
</dbReference>
<reference evidence="3 4" key="1">
    <citation type="journal article" date="2010" name="Nature">
        <title>Genome sequencing and analysis of the model grass Brachypodium distachyon.</title>
        <authorList>
            <consortium name="International Brachypodium Initiative"/>
        </authorList>
    </citation>
    <scope>NUCLEOTIDE SEQUENCE [LARGE SCALE GENOMIC DNA]</scope>
    <source>
        <strain evidence="3 4">Bd21</strain>
    </source>
</reference>
<dbReference type="PANTHER" id="PTHR45125:SF48">
    <property type="entry name" value="MYB-LIKE DOMAIN-CONTAINING PROTEIN"/>
    <property type="match status" value="1"/>
</dbReference>
<evidence type="ECO:0000313" key="4">
    <source>
        <dbReference type="EnsemblPlants" id="KQK04360"/>
    </source>
</evidence>
<accession>A0A0Q3FY45</accession>
<dbReference type="InParanoid" id="A0A0Q3FY45"/>
<feature type="region of interest" description="Disordered" evidence="1">
    <location>
        <begin position="1"/>
        <end position="33"/>
    </location>
</feature>
<protein>
    <recommendedName>
        <fullName evidence="2">No apical meristem-associated C-terminal domain-containing protein</fullName>
    </recommendedName>
</protein>
<dbReference type="Gramene" id="KQK04360">
    <property type="protein sequence ID" value="KQK04360"/>
    <property type="gene ID" value="BRADI_2g13145v3"/>
</dbReference>
<evidence type="ECO:0000256" key="1">
    <source>
        <dbReference type="SAM" id="MobiDB-lite"/>
    </source>
</evidence>
<dbReference type="AlphaFoldDB" id="A0A0Q3FY45"/>
<dbReference type="EnsemblPlants" id="KQK04360">
    <property type="protein sequence ID" value="KQK04360"/>
    <property type="gene ID" value="BRADI_2g13145v3"/>
</dbReference>
<keyword evidence="5" id="KW-1185">Reference proteome</keyword>
<dbReference type="InterPro" id="IPR029466">
    <property type="entry name" value="NAM-associated_C"/>
</dbReference>